<accession>A0A9N9N5A2</accession>
<evidence type="ECO:0000313" key="1">
    <source>
        <dbReference type="EMBL" id="CAG8703234.1"/>
    </source>
</evidence>
<dbReference type="Gene3D" id="2.120.10.80">
    <property type="entry name" value="Kelch-type beta propeller"/>
    <property type="match status" value="1"/>
</dbReference>
<sequence>KRIYYIGGRTNSPQKVNTFLLDLSSDFTAISPNFVEVFGLENMPSLAWTAACLEKEVNTIYIFGGADASQSSLFQGDTIYKIKPSSDTSFNWTILPKQGDVWPIARDAIFPIIDKLSRIFVWGGRNGNNSQ</sequence>
<comment type="caution">
    <text evidence="1">The sequence shown here is derived from an EMBL/GenBank/DDBJ whole genome shotgun (WGS) entry which is preliminary data.</text>
</comment>
<dbReference type="AlphaFoldDB" id="A0A9N9N5A2"/>
<dbReference type="Proteomes" id="UP000789831">
    <property type="component" value="Unassembled WGS sequence"/>
</dbReference>
<dbReference type="OrthoDB" id="432528at2759"/>
<keyword evidence="2" id="KW-1185">Reference proteome</keyword>
<feature type="non-terminal residue" evidence="1">
    <location>
        <position position="1"/>
    </location>
</feature>
<evidence type="ECO:0000313" key="2">
    <source>
        <dbReference type="Proteomes" id="UP000789831"/>
    </source>
</evidence>
<dbReference type="EMBL" id="CAJVPL010018837">
    <property type="protein sequence ID" value="CAG8703234.1"/>
    <property type="molecule type" value="Genomic_DNA"/>
</dbReference>
<feature type="non-terminal residue" evidence="1">
    <location>
        <position position="131"/>
    </location>
</feature>
<dbReference type="InterPro" id="IPR011043">
    <property type="entry name" value="Gal_Oxase/kelch_b-propeller"/>
</dbReference>
<organism evidence="1 2">
    <name type="scientific">Ambispora gerdemannii</name>
    <dbReference type="NCBI Taxonomy" id="144530"/>
    <lineage>
        <taxon>Eukaryota</taxon>
        <taxon>Fungi</taxon>
        <taxon>Fungi incertae sedis</taxon>
        <taxon>Mucoromycota</taxon>
        <taxon>Glomeromycotina</taxon>
        <taxon>Glomeromycetes</taxon>
        <taxon>Archaeosporales</taxon>
        <taxon>Ambisporaceae</taxon>
        <taxon>Ambispora</taxon>
    </lineage>
</organism>
<protein>
    <submittedName>
        <fullName evidence="1">1783_t:CDS:1</fullName>
    </submittedName>
</protein>
<name>A0A9N9N5A2_9GLOM</name>
<reference evidence="1" key="1">
    <citation type="submission" date="2021-06" db="EMBL/GenBank/DDBJ databases">
        <authorList>
            <person name="Kallberg Y."/>
            <person name="Tangrot J."/>
            <person name="Rosling A."/>
        </authorList>
    </citation>
    <scope>NUCLEOTIDE SEQUENCE</scope>
    <source>
        <strain evidence="1">MT106</strain>
    </source>
</reference>
<proteinExistence type="predicted"/>
<dbReference type="SUPFAM" id="SSF50965">
    <property type="entry name" value="Galactose oxidase, central domain"/>
    <property type="match status" value="1"/>
</dbReference>
<dbReference type="InterPro" id="IPR015915">
    <property type="entry name" value="Kelch-typ_b-propeller"/>
</dbReference>
<gene>
    <name evidence="1" type="ORF">AGERDE_LOCUS13616</name>
</gene>